<name>A0A915IX67_ROMCU</name>
<evidence type="ECO:0000313" key="1">
    <source>
        <dbReference type="Proteomes" id="UP000887565"/>
    </source>
</evidence>
<dbReference type="Proteomes" id="UP000887565">
    <property type="component" value="Unplaced"/>
</dbReference>
<proteinExistence type="predicted"/>
<evidence type="ECO:0000313" key="2">
    <source>
        <dbReference type="WBParaSite" id="nRc.2.0.1.t18689-RA"/>
    </source>
</evidence>
<accession>A0A915IX67</accession>
<dbReference type="WBParaSite" id="nRc.2.0.1.t18689-RA">
    <property type="protein sequence ID" value="nRc.2.0.1.t18689-RA"/>
    <property type="gene ID" value="nRc.2.0.1.g18689"/>
</dbReference>
<reference evidence="2" key="1">
    <citation type="submission" date="2022-11" db="UniProtKB">
        <authorList>
            <consortium name="WormBaseParasite"/>
        </authorList>
    </citation>
    <scope>IDENTIFICATION</scope>
</reference>
<sequence length="82" mass="9260">MLSTYKNATYTVATGPRRLPPPDICQLPPIFSIRAKASGCQNKVSFFTYVSDFRIQHQKTRPDVLGAKTAKNFRRFAPIQSI</sequence>
<protein>
    <submittedName>
        <fullName evidence="2">Uncharacterized protein</fullName>
    </submittedName>
</protein>
<dbReference type="AlphaFoldDB" id="A0A915IX67"/>
<organism evidence="1 2">
    <name type="scientific">Romanomermis culicivorax</name>
    <name type="common">Nematode worm</name>
    <dbReference type="NCBI Taxonomy" id="13658"/>
    <lineage>
        <taxon>Eukaryota</taxon>
        <taxon>Metazoa</taxon>
        <taxon>Ecdysozoa</taxon>
        <taxon>Nematoda</taxon>
        <taxon>Enoplea</taxon>
        <taxon>Dorylaimia</taxon>
        <taxon>Mermithida</taxon>
        <taxon>Mermithoidea</taxon>
        <taxon>Mermithidae</taxon>
        <taxon>Romanomermis</taxon>
    </lineage>
</organism>
<keyword evidence="1" id="KW-1185">Reference proteome</keyword>